<keyword evidence="3" id="KW-1185">Reference proteome</keyword>
<feature type="domain" description="Glycosyltransferase 2-like" evidence="1">
    <location>
        <begin position="6"/>
        <end position="131"/>
    </location>
</feature>
<comment type="caution">
    <text evidence="2">The sequence shown here is derived from an EMBL/GenBank/DDBJ whole genome shotgun (WGS) entry which is preliminary data.</text>
</comment>
<dbReference type="EMBL" id="JBHTBS010000001">
    <property type="protein sequence ID" value="MFC7335594.1"/>
    <property type="molecule type" value="Genomic_DNA"/>
</dbReference>
<dbReference type="CDD" id="cd00761">
    <property type="entry name" value="Glyco_tranf_GTA_type"/>
    <property type="match status" value="1"/>
</dbReference>
<evidence type="ECO:0000259" key="1">
    <source>
        <dbReference type="Pfam" id="PF00535"/>
    </source>
</evidence>
<dbReference type="InterPro" id="IPR029044">
    <property type="entry name" value="Nucleotide-diphossugar_trans"/>
</dbReference>
<gene>
    <name evidence="2" type="ORF">ACFQY0_00275</name>
</gene>
<dbReference type="PANTHER" id="PTHR43685:SF11">
    <property type="entry name" value="GLYCOSYLTRANSFERASE TAGX-RELATED"/>
    <property type="match status" value="1"/>
</dbReference>
<dbReference type="InterPro" id="IPR050834">
    <property type="entry name" value="Glycosyltransf_2"/>
</dbReference>
<proteinExistence type="predicted"/>
<accession>A0ABW2KZS7</accession>
<dbReference type="SUPFAM" id="SSF53448">
    <property type="entry name" value="Nucleotide-diphospho-sugar transferases"/>
    <property type="match status" value="1"/>
</dbReference>
<sequence length="303" mass="33971">MKLTTVINNFNYESYLVEAIDSLLKQTRPPDQIIVVDDGSTDDSLKLLQEKKISVPDLVIIAQQNQGQLAALKSAIQIIDDGIVTFLDADDFYYPMHCQEIEAVFADHPEVGICYSDHQETSGPRRYSSKWPEKPIGPNPCLVRMFGSRFGTITSAIAMKVELAKHVTNLPDKLMADWRTRADDVLVFGASLAGAISYYHDKKSVAYRIHGANHFAESHRKANAEQDYRARRDRLFQALESSNGLDSDFALNHLISESRSALNIADETVRRRYMSAIWRSALPPLSKTRAIAKLLFSGLGKPK</sequence>
<dbReference type="Gene3D" id="3.90.550.10">
    <property type="entry name" value="Spore Coat Polysaccharide Biosynthesis Protein SpsA, Chain A"/>
    <property type="match status" value="1"/>
</dbReference>
<dbReference type="PANTHER" id="PTHR43685">
    <property type="entry name" value="GLYCOSYLTRANSFERASE"/>
    <property type="match status" value="1"/>
</dbReference>
<dbReference type="RefSeq" id="WP_379707857.1">
    <property type="nucleotide sequence ID" value="NZ_JBHTBS010000001.1"/>
</dbReference>
<dbReference type="InterPro" id="IPR001173">
    <property type="entry name" value="Glyco_trans_2-like"/>
</dbReference>
<evidence type="ECO:0000313" key="3">
    <source>
        <dbReference type="Proteomes" id="UP001596472"/>
    </source>
</evidence>
<dbReference type="GO" id="GO:0016757">
    <property type="term" value="F:glycosyltransferase activity"/>
    <property type="evidence" value="ECO:0007669"/>
    <property type="project" value="UniProtKB-KW"/>
</dbReference>
<dbReference type="Pfam" id="PF00535">
    <property type="entry name" value="Glycos_transf_2"/>
    <property type="match status" value="1"/>
</dbReference>
<name>A0ABW2KZS7_9BACT</name>
<organism evidence="2 3">
    <name type="scientific">Haloferula chungangensis</name>
    <dbReference type="NCBI Taxonomy" id="1048331"/>
    <lineage>
        <taxon>Bacteria</taxon>
        <taxon>Pseudomonadati</taxon>
        <taxon>Verrucomicrobiota</taxon>
        <taxon>Verrucomicrobiia</taxon>
        <taxon>Verrucomicrobiales</taxon>
        <taxon>Verrucomicrobiaceae</taxon>
        <taxon>Haloferula</taxon>
    </lineage>
</organism>
<evidence type="ECO:0000313" key="2">
    <source>
        <dbReference type="EMBL" id="MFC7335594.1"/>
    </source>
</evidence>
<keyword evidence="2" id="KW-0808">Transferase</keyword>
<reference evidence="3" key="1">
    <citation type="journal article" date="2019" name="Int. J. Syst. Evol. Microbiol.">
        <title>The Global Catalogue of Microorganisms (GCM) 10K type strain sequencing project: providing services to taxonomists for standard genome sequencing and annotation.</title>
        <authorList>
            <consortium name="The Broad Institute Genomics Platform"/>
            <consortium name="The Broad Institute Genome Sequencing Center for Infectious Disease"/>
            <person name="Wu L."/>
            <person name="Ma J."/>
        </authorList>
    </citation>
    <scope>NUCLEOTIDE SEQUENCE [LARGE SCALE GENOMIC DNA]</scope>
    <source>
        <strain evidence="3">CGMCC 4.1467</strain>
    </source>
</reference>
<dbReference type="Proteomes" id="UP001596472">
    <property type="component" value="Unassembled WGS sequence"/>
</dbReference>
<protein>
    <submittedName>
        <fullName evidence="2">Glycosyltransferase family A protein</fullName>
        <ecNumber evidence="2">2.4.-.-</ecNumber>
    </submittedName>
</protein>
<dbReference type="EC" id="2.4.-.-" evidence="2"/>
<keyword evidence="2" id="KW-0328">Glycosyltransferase</keyword>